<dbReference type="InterPro" id="IPR011047">
    <property type="entry name" value="Quinoprotein_ADH-like_sf"/>
</dbReference>
<gene>
    <name evidence="10" type="ORF">A33Q_4571</name>
</gene>
<dbReference type="Pfam" id="PF01011">
    <property type="entry name" value="PQQ"/>
    <property type="match status" value="2"/>
</dbReference>
<dbReference type="InterPro" id="IPR002372">
    <property type="entry name" value="PQQ_rpt_dom"/>
</dbReference>
<dbReference type="GO" id="GO:0046872">
    <property type="term" value="F:metal ion binding"/>
    <property type="evidence" value="ECO:0007669"/>
    <property type="project" value="UniProtKB-KW"/>
</dbReference>
<dbReference type="InterPro" id="IPR036909">
    <property type="entry name" value="Cyt_c-like_dom_sf"/>
</dbReference>
<name>S2DNV7_INDAL</name>
<protein>
    <submittedName>
        <fullName evidence="10">Glucose dehydrogenase, PQQ-dependent</fullName>
        <ecNumber evidence="10">1.1.5.2</ecNumber>
    </submittedName>
</protein>
<evidence type="ECO:0000256" key="2">
    <source>
        <dbReference type="ARBA" id="ARBA00008156"/>
    </source>
</evidence>
<evidence type="ECO:0000256" key="8">
    <source>
        <dbReference type="PROSITE-ProRule" id="PRU00433"/>
    </source>
</evidence>
<sequence length="733" mass="81456">MMRSEIVCAIKQALWVVVLLPFVFSCDTSVKTPDYSSWNKVGGNVTGNKYSSLDQINTENVHQLEVAWIYNTGDADYEAHSQIQCNPIIIEGTMFCTSPQLKLIALDAATGKEKWVFTPFQEIEGDKFGHFNLNNNRGVAYWTDGKGKERIFYATGHYFNSIDAKTGKLDKSFGNNGRVDLHGGLGRDVSDLFITATSAPSVYKDLVITGTRVSESMDAAPGHIRAYDVRTGEQKWIFHTIPNPGEAGSETWEDQEALLMTGGGNNWMGMIIDHERGIAFAPTGSAAMDFYGGKRKGSNLYTNCLLALDANTGKLKWHFQYIHHDTWDYDPSSYPVLVTVDKDGKKIDAVTQTSKTGFVYVFDRETGEPVFPIDEVPVDTDTELVGERLWPTQPIPRLPKPFVRQSFTVDDINPYLPKASYDDVKRRLESYNTGKMFLPQSKKGTIIFPGFDGGAEWGGPAVDPTSNYLYVNANEVPWIMQMLDADPDHEGAENYLQAGHRLYRQHCMTCHGADRTGTEENPSLLGIEQRYSKIQFLDLVNSGRRMMPAFQFLDDIEKDAIAAFVLNLEAEQQQDFQKDISKIEAFRKLPYNISGYNKFRSPEGLPAIAPPWGTLTAINLNTGEHVWQTVLGEDEEMKALGADITGTENYGGPVVTAGGLLFIAATKDEKIRAFDKKTGKLLWQADLPASGFATPATYEVDGRQYVVIACGGGKLERHSGDAYVAFALPKENK</sequence>
<keyword evidence="7 8" id="KW-0408">Iron</keyword>
<keyword evidence="3 8" id="KW-0349">Heme</keyword>
<dbReference type="SUPFAM" id="SSF50998">
    <property type="entry name" value="Quinoprotein alcohol dehydrogenase-like"/>
    <property type="match status" value="1"/>
</dbReference>
<dbReference type="Proteomes" id="UP000006073">
    <property type="component" value="Unassembled WGS sequence"/>
</dbReference>
<dbReference type="PANTHER" id="PTHR32303:SF4">
    <property type="entry name" value="QUINOPROTEIN GLUCOSE DEHYDROGENASE"/>
    <property type="match status" value="1"/>
</dbReference>
<keyword evidence="4 8" id="KW-0479">Metal-binding</keyword>
<comment type="cofactor">
    <cofactor evidence="1">
        <name>pyrroloquinoline quinone</name>
        <dbReference type="ChEBI" id="CHEBI:58442"/>
    </cofactor>
</comment>
<comment type="similarity">
    <text evidence="2">Belongs to the bacterial PQQ dehydrogenase family.</text>
</comment>
<dbReference type="SMART" id="SM00564">
    <property type="entry name" value="PQQ"/>
    <property type="match status" value="4"/>
</dbReference>
<dbReference type="PANTHER" id="PTHR32303">
    <property type="entry name" value="QUINOPROTEIN ALCOHOL DEHYDROGENASE (CYTOCHROME C)"/>
    <property type="match status" value="1"/>
</dbReference>
<dbReference type="PROSITE" id="PS51007">
    <property type="entry name" value="CYTC"/>
    <property type="match status" value="1"/>
</dbReference>
<dbReference type="Gene3D" id="2.140.10.10">
    <property type="entry name" value="Quinoprotein alcohol dehydrogenase-like superfamily"/>
    <property type="match status" value="2"/>
</dbReference>
<accession>S2DNV7</accession>
<dbReference type="EC" id="1.1.5.2" evidence="10"/>
<dbReference type="AlphaFoldDB" id="S2DNV7"/>
<evidence type="ECO:0000256" key="7">
    <source>
        <dbReference type="ARBA" id="ARBA00023004"/>
    </source>
</evidence>
<proteinExistence type="inferred from homology"/>
<evidence type="ECO:0000313" key="10">
    <source>
        <dbReference type="EMBL" id="EOZ91503.1"/>
    </source>
</evidence>
<comment type="caution">
    <text evidence="10">The sequence shown here is derived from an EMBL/GenBank/DDBJ whole genome shotgun (WGS) entry which is preliminary data.</text>
</comment>
<dbReference type="InterPro" id="IPR009056">
    <property type="entry name" value="Cyt_c-like_dom"/>
</dbReference>
<evidence type="ECO:0000259" key="9">
    <source>
        <dbReference type="PROSITE" id="PS51007"/>
    </source>
</evidence>
<evidence type="ECO:0000256" key="4">
    <source>
        <dbReference type="ARBA" id="ARBA00022723"/>
    </source>
</evidence>
<dbReference type="STRING" id="1189612.A33Q_4571"/>
<dbReference type="InterPro" id="IPR018391">
    <property type="entry name" value="PQQ_b-propeller_rpt"/>
</dbReference>
<feature type="domain" description="Cytochrome c" evidence="9">
    <location>
        <begin position="494"/>
        <end position="569"/>
    </location>
</feature>
<dbReference type="GO" id="GO:0009055">
    <property type="term" value="F:electron transfer activity"/>
    <property type="evidence" value="ECO:0007669"/>
    <property type="project" value="InterPro"/>
</dbReference>
<evidence type="ECO:0000313" key="11">
    <source>
        <dbReference type="Proteomes" id="UP000006073"/>
    </source>
</evidence>
<organism evidence="10 11">
    <name type="scientific">Indibacter alkaliphilus (strain CCUG 57479 / KCTC 22604 / LW1)</name>
    <dbReference type="NCBI Taxonomy" id="1189612"/>
    <lineage>
        <taxon>Bacteria</taxon>
        <taxon>Pseudomonadati</taxon>
        <taxon>Bacteroidota</taxon>
        <taxon>Cytophagia</taxon>
        <taxon>Cytophagales</taxon>
        <taxon>Cyclobacteriaceae</taxon>
    </lineage>
</organism>
<keyword evidence="6 10" id="KW-0560">Oxidoreductase</keyword>
<dbReference type="GO" id="GO:0020037">
    <property type="term" value="F:heme binding"/>
    <property type="evidence" value="ECO:0007669"/>
    <property type="project" value="InterPro"/>
</dbReference>
<dbReference type="GO" id="GO:0016020">
    <property type="term" value="C:membrane"/>
    <property type="evidence" value="ECO:0007669"/>
    <property type="project" value="InterPro"/>
</dbReference>
<dbReference type="CDD" id="cd10280">
    <property type="entry name" value="PQQ_mGDH"/>
    <property type="match status" value="1"/>
</dbReference>
<dbReference type="RefSeq" id="WP_009035358.1">
    <property type="nucleotide sequence ID" value="NZ_ALWO02000054.1"/>
</dbReference>
<dbReference type="GO" id="GO:0008876">
    <property type="term" value="F:quinoprotein glucose dehydrogenase activity"/>
    <property type="evidence" value="ECO:0007669"/>
    <property type="project" value="UniProtKB-EC"/>
</dbReference>
<dbReference type="Gene3D" id="1.10.760.10">
    <property type="entry name" value="Cytochrome c-like domain"/>
    <property type="match status" value="1"/>
</dbReference>
<dbReference type="PROSITE" id="PS51257">
    <property type="entry name" value="PROKAR_LIPOPROTEIN"/>
    <property type="match status" value="1"/>
</dbReference>
<dbReference type="GO" id="GO:0048038">
    <property type="term" value="F:quinone binding"/>
    <property type="evidence" value="ECO:0007669"/>
    <property type="project" value="InterPro"/>
</dbReference>
<evidence type="ECO:0000256" key="6">
    <source>
        <dbReference type="ARBA" id="ARBA00023002"/>
    </source>
</evidence>
<dbReference type="InterPro" id="IPR017511">
    <property type="entry name" value="PQQ_mDH"/>
</dbReference>
<keyword evidence="5" id="KW-0732">Signal</keyword>
<reference evidence="10 11" key="1">
    <citation type="journal article" date="2013" name="Genome Announc.">
        <title>Draft Genome Sequence of Indibacter alkaliphilus Strain LW1T, Isolated from Lonar Lake, a Haloalkaline Lake in the Buldana District of Maharashtra, India.</title>
        <authorList>
            <person name="Singh A."/>
            <person name="Kumar Jangir P."/>
            <person name="Sharma R."/>
            <person name="Singh A."/>
            <person name="Kumar Pinnaka A."/>
            <person name="Shivaji S."/>
        </authorList>
    </citation>
    <scope>NUCLEOTIDE SEQUENCE [LARGE SCALE GENOMIC DNA]</scope>
    <source>
        <strain evidence="11">CCUG 57479 / KCTC 22604 / LW1</strain>
    </source>
</reference>
<evidence type="ECO:0000256" key="1">
    <source>
        <dbReference type="ARBA" id="ARBA00001931"/>
    </source>
</evidence>
<evidence type="ECO:0000256" key="3">
    <source>
        <dbReference type="ARBA" id="ARBA00022617"/>
    </source>
</evidence>
<dbReference type="eggNOG" id="COG4993">
    <property type="taxonomic scope" value="Bacteria"/>
</dbReference>
<dbReference type="EMBL" id="ALWO02000054">
    <property type="protein sequence ID" value="EOZ91503.1"/>
    <property type="molecule type" value="Genomic_DNA"/>
</dbReference>
<evidence type="ECO:0000256" key="5">
    <source>
        <dbReference type="ARBA" id="ARBA00022729"/>
    </source>
</evidence>
<dbReference type="SUPFAM" id="SSF46626">
    <property type="entry name" value="Cytochrome c"/>
    <property type="match status" value="1"/>
</dbReference>
<keyword evidence="11" id="KW-1185">Reference proteome</keyword>